<evidence type="ECO:0000313" key="2">
    <source>
        <dbReference type="Proteomes" id="UP001501576"/>
    </source>
</evidence>
<dbReference type="InterPro" id="IPR047951">
    <property type="entry name" value="Transpos_ISL3"/>
</dbReference>
<dbReference type="Proteomes" id="UP001501576">
    <property type="component" value="Unassembled WGS sequence"/>
</dbReference>
<dbReference type="PANTHER" id="PTHR33498:SF1">
    <property type="entry name" value="TRANSPOSASE FOR INSERTION SEQUENCE ELEMENT IS1557"/>
    <property type="match status" value="1"/>
</dbReference>
<reference evidence="2" key="1">
    <citation type="journal article" date="2019" name="Int. J. Syst. Evol. Microbiol.">
        <title>The Global Catalogue of Microorganisms (GCM) 10K type strain sequencing project: providing services to taxonomists for standard genome sequencing and annotation.</title>
        <authorList>
            <consortium name="The Broad Institute Genomics Platform"/>
            <consortium name="The Broad Institute Genome Sequencing Center for Infectious Disease"/>
            <person name="Wu L."/>
            <person name="Ma J."/>
        </authorList>
    </citation>
    <scope>NUCLEOTIDE SEQUENCE [LARGE SCALE GENOMIC DNA]</scope>
    <source>
        <strain evidence="2">JCM 5052</strain>
    </source>
</reference>
<name>A0ABP3NN65_9ACTN</name>
<organism evidence="1 2">
    <name type="scientific">Streptomyces mordarskii</name>
    <dbReference type="NCBI Taxonomy" id="1226758"/>
    <lineage>
        <taxon>Bacteria</taxon>
        <taxon>Bacillati</taxon>
        <taxon>Actinomycetota</taxon>
        <taxon>Actinomycetes</taxon>
        <taxon>Kitasatosporales</taxon>
        <taxon>Streptomycetaceae</taxon>
        <taxon>Streptomyces</taxon>
    </lineage>
</organism>
<comment type="caution">
    <text evidence="1">The sequence shown here is derived from an EMBL/GenBank/DDBJ whole genome shotgun (WGS) entry which is preliminary data.</text>
</comment>
<accession>A0ABP3NN65</accession>
<evidence type="ECO:0008006" key="3">
    <source>
        <dbReference type="Google" id="ProtNLM"/>
    </source>
</evidence>
<evidence type="ECO:0000313" key="1">
    <source>
        <dbReference type="EMBL" id="GAA0549254.1"/>
    </source>
</evidence>
<sequence>MRAEGHEVRDEDVARLPHGFKPYLHERWAEGCTNAWTLWEEIKAHGSADGYGTVRAYLVAFRRATSTDTRPPTPRTVTRWILTHPDALPETDRLKLKSVLSHCPELDALTRHVRSFAQMLAQLQGDRLLEWIAAVRTDDLPSMHTFANGLERDLDAVIAGLALRSAPAVTGVV</sequence>
<dbReference type="PANTHER" id="PTHR33498">
    <property type="entry name" value="TRANSPOSASE FOR INSERTION SEQUENCE ELEMENT IS1557"/>
    <property type="match status" value="1"/>
</dbReference>
<keyword evidence="2" id="KW-1185">Reference proteome</keyword>
<protein>
    <recommendedName>
        <fullName evidence="3">Transposase</fullName>
    </recommendedName>
</protein>
<dbReference type="EMBL" id="BAAABZ010000058">
    <property type="protein sequence ID" value="GAA0549254.1"/>
    <property type="molecule type" value="Genomic_DNA"/>
</dbReference>
<proteinExistence type="predicted"/>
<gene>
    <name evidence="1" type="ORF">GCM10010390_59280</name>
</gene>